<accession>A0ABQ2CVQ3</accession>
<evidence type="ECO:0000313" key="3">
    <source>
        <dbReference type="Proteomes" id="UP000632222"/>
    </source>
</evidence>
<dbReference type="Proteomes" id="UP000632222">
    <property type="component" value="Unassembled WGS sequence"/>
</dbReference>
<feature type="transmembrane region" description="Helical" evidence="1">
    <location>
        <begin position="60"/>
        <end position="81"/>
    </location>
</feature>
<keyword evidence="3" id="KW-1185">Reference proteome</keyword>
<evidence type="ECO:0000256" key="1">
    <source>
        <dbReference type="SAM" id="Phobius"/>
    </source>
</evidence>
<keyword evidence="1" id="KW-0472">Membrane</keyword>
<comment type="caution">
    <text evidence="2">The sequence shown here is derived from an EMBL/GenBank/DDBJ whole genome shotgun (WGS) entry which is preliminary data.</text>
</comment>
<evidence type="ECO:0000313" key="2">
    <source>
        <dbReference type="EMBL" id="GGJ24147.1"/>
    </source>
</evidence>
<keyword evidence="1" id="KW-0812">Transmembrane</keyword>
<feature type="transmembrane region" description="Helical" evidence="1">
    <location>
        <begin position="35"/>
        <end position="54"/>
    </location>
</feature>
<evidence type="ECO:0008006" key="4">
    <source>
        <dbReference type="Google" id="ProtNLM"/>
    </source>
</evidence>
<reference evidence="3" key="1">
    <citation type="journal article" date="2019" name="Int. J. Syst. Evol. Microbiol.">
        <title>The Global Catalogue of Microorganisms (GCM) 10K type strain sequencing project: providing services to taxonomists for standard genome sequencing and annotation.</title>
        <authorList>
            <consortium name="The Broad Institute Genomics Platform"/>
            <consortium name="The Broad Institute Genome Sequencing Center for Infectious Disease"/>
            <person name="Wu L."/>
            <person name="Ma J."/>
        </authorList>
    </citation>
    <scope>NUCLEOTIDE SEQUENCE [LARGE SCALE GENOMIC DNA]</scope>
    <source>
        <strain evidence="3">JCM 14370</strain>
    </source>
</reference>
<dbReference type="EMBL" id="BMOD01000002">
    <property type="protein sequence ID" value="GGJ24147.1"/>
    <property type="molecule type" value="Genomic_DNA"/>
</dbReference>
<feature type="transmembrane region" description="Helical" evidence="1">
    <location>
        <begin position="6"/>
        <end position="23"/>
    </location>
</feature>
<name>A0ABQ2CVQ3_9DEIO</name>
<protein>
    <recommendedName>
        <fullName evidence="4">Sodium:proton antiporter</fullName>
    </recommendedName>
</protein>
<proteinExistence type="predicted"/>
<organism evidence="2 3">
    <name type="scientific">Deinococcus roseus</name>
    <dbReference type="NCBI Taxonomy" id="392414"/>
    <lineage>
        <taxon>Bacteria</taxon>
        <taxon>Thermotogati</taxon>
        <taxon>Deinococcota</taxon>
        <taxon>Deinococci</taxon>
        <taxon>Deinococcales</taxon>
        <taxon>Deinococcaceae</taxon>
        <taxon>Deinococcus</taxon>
    </lineage>
</organism>
<keyword evidence="1" id="KW-1133">Transmembrane helix</keyword>
<sequence>MNQLELMYILLALFVGSLVCLFLKSAMQRWKVHLTFIELGLSTSEVALFIYMIATGEGDWWMFLILASLLKNTIKNIYFLVSLKKTG</sequence>
<gene>
    <name evidence="2" type="ORF">GCM10008938_07880</name>
</gene>